<dbReference type="AlphaFoldDB" id="A0A078MKA0"/>
<dbReference type="PATRIC" id="fig|1461581.3.peg.1888"/>
<proteinExistence type="predicted"/>
<dbReference type="OrthoDB" id="7022011at2"/>
<feature type="signal peptide" evidence="1">
    <location>
        <begin position="1"/>
        <end position="21"/>
    </location>
</feature>
<organism evidence="2">
    <name type="scientific">Pseudomonas saudimassiliensis</name>
    <dbReference type="NCBI Taxonomy" id="1461581"/>
    <lineage>
        <taxon>Bacteria</taxon>
        <taxon>Pseudomonadati</taxon>
        <taxon>Pseudomonadota</taxon>
        <taxon>Gammaproteobacteria</taxon>
        <taxon>Pseudomonadales</taxon>
        <taxon>Pseudomonadaceae</taxon>
        <taxon>Pseudomonas</taxon>
    </lineage>
</organism>
<reference evidence="2" key="1">
    <citation type="submission" date="2014-07" db="EMBL/GenBank/DDBJ databases">
        <authorList>
            <person name="Urmite Genomes Urmite Genomes"/>
        </authorList>
    </citation>
    <scope>NUCLEOTIDE SEQUENCE</scope>
    <source>
        <strain evidence="2">12M76_air</strain>
    </source>
</reference>
<evidence type="ECO:0000313" key="2">
    <source>
        <dbReference type="EMBL" id="CEA05141.1"/>
    </source>
</evidence>
<dbReference type="InterPro" id="IPR012661">
    <property type="entry name" value="CHP02448"/>
</dbReference>
<protein>
    <submittedName>
        <fullName evidence="2">Ribonucleotide reductase subunit alpha</fullName>
    </submittedName>
</protein>
<evidence type="ECO:0000256" key="1">
    <source>
        <dbReference type="SAM" id="SignalP"/>
    </source>
</evidence>
<sequence>MKYFPLIIAAGVLSLAGTAHASSFIGTTDAVAGSLINTVDATSDAISGNNKVVLAARGDAASFVGSKGQLRGARLEAALRHIRQTNPDLQATDMQLAEAILAR</sequence>
<dbReference type="NCBIfam" id="TIGR02448">
    <property type="entry name" value="conserverd hypothetical protein"/>
    <property type="match status" value="1"/>
</dbReference>
<gene>
    <name evidence="2" type="ORF">BN1049_01919</name>
</gene>
<dbReference type="Pfam" id="PF09498">
    <property type="entry name" value="DUF2388"/>
    <property type="match status" value="1"/>
</dbReference>
<feature type="chain" id="PRO_5007378011" evidence="1">
    <location>
        <begin position="22"/>
        <end position="103"/>
    </location>
</feature>
<dbReference type="EMBL" id="LK391969">
    <property type="protein sequence ID" value="CEF26974.1"/>
    <property type="molecule type" value="Genomic_DNA"/>
</dbReference>
<accession>A0A078MKA0</accession>
<name>A0A078MKA0_9PSED</name>
<dbReference type="RefSeq" id="WP_044499563.1">
    <property type="nucleotide sequence ID" value="NZ_LK391969.1"/>
</dbReference>
<dbReference type="EMBL" id="LM997413">
    <property type="protein sequence ID" value="CEA05141.1"/>
    <property type="molecule type" value="Genomic_DNA"/>
</dbReference>
<keyword evidence="1" id="KW-0732">Signal</keyword>